<dbReference type="RefSeq" id="WP_189085388.1">
    <property type="nucleotide sequence ID" value="NZ_BMRJ01000002.1"/>
</dbReference>
<comment type="caution">
    <text evidence="13">The sequence shown here is derived from an EMBL/GenBank/DDBJ whole genome shotgun (WGS) entry which is preliminary data.</text>
</comment>
<keyword evidence="3" id="KW-0813">Transport</keyword>
<dbReference type="Pfam" id="PF00083">
    <property type="entry name" value="Sugar_tr"/>
    <property type="match status" value="1"/>
</dbReference>
<evidence type="ECO:0000259" key="12">
    <source>
        <dbReference type="PROSITE" id="PS50850"/>
    </source>
</evidence>
<keyword evidence="14" id="KW-1185">Reference proteome</keyword>
<dbReference type="InterPro" id="IPR005829">
    <property type="entry name" value="Sugar_transporter_CS"/>
</dbReference>
<evidence type="ECO:0000256" key="3">
    <source>
        <dbReference type="ARBA" id="ARBA00022448"/>
    </source>
</evidence>
<feature type="transmembrane region" description="Helical" evidence="11">
    <location>
        <begin position="57"/>
        <end position="85"/>
    </location>
</feature>
<evidence type="ECO:0000256" key="5">
    <source>
        <dbReference type="ARBA" id="ARBA00022692"/>
    </source>
</evidence>
<dbReference type="InterPro" id="IPR005828">
    <property type="entry name" value="MFS_sugar_transport-like"/>
</dbReference>
<dbReference type="Gene3D" id="1.20.1250.20">
    <property type="entry name" value="MFS general substrate transporter like domains"/>
    <property type="match status" value="2"/>
</dbReference>
<dbReference type="PANTHER" id="PTHR43528">
    <property type="entry name" value="ALPHA-KETOGLUTARATE PERMEASE"/>
    <property type="match status" value="1"/>
</dbReference>
<evidence type="ECO:0000256" key="7">
    <source>
        <dbReference type="ARBA" id="ARBA00022989"/>
    </source>
</evidence>
<dbReference type="GO" id="GO:0015293">
    <property type="term" value="F:symporter activity"/>
    <property type="evidence" value="ECO:0007669"/>
    <property type="project" value="UniProtKB-KW"/>
</dbReference>
<comment type="similarity">
    <text evidence="2">Belongs to the major facilitator superfamily. Metabolite:H+ Symporter (MHS) family (TC 2.A.1.6) family.</text>
</comment>
<dbReference type="InterPro" id="IPR051084">
    <property type="entry name" value="H+-coupled_symporters"/>
</dbReference>
<feature type="transmembrane region" description="Helical" evidence="11">
    <location>
        <begin position="21"/>
        <end position="51"/>
    </location>
</feature>
<keyword evidence="8 11" id="KW-0472">Membrane</keyword>
<keyword evidence="4" id="KW-1003">Cell membrane</keyword>
<dbReference type="EMBL" id="BMRJ01000002">
    <property type="protein sequence ID" value="GGR27749.1"/>
    <property type="molecule type" value="Genomic_DNA"/>
</dbReference>
<proteinExistence type="inferred from homology"/>
<sequence>MTVTHPRNAREKGLQPSQMRAIVAACIGNFLEWYEFVLYGYFAAVFAALFFPQEDPAVALLTTFLVFGISFIIRPLGGVLFGLVGDRLGRKAALSAIILMISIATALMGLVPPYASIGVLAPILIFLLRLVQGLSAGGEWMGAVTYIIETAPAGKRAWYGSFQTITIVLGMFVAALTSLFITTSMSPEAVLEWGWRIPFLVALPLGLIGLYMRLRLADPAEFTEAKAEVEASDGRQAGRSPLTRVLRENWRSVLLVAGLVASPTMCTYVLLVWGPTFFAGQLGYADTEARNIGLVSMLVLVALVLAFAKACDRFGRRPFIRWGAALVIVTTPIGFLLLHTQQLGLAILGIGLILVGDAMMLAAQPALFAELFPTAQRYSGLAVGYNLGVVLFGGLGPLVAQALVTATGSSWSPSWYLVGGAVISLIAALFTPETKHAELRTGAIPAAGA</sequence>
<comment type="subcellular location">
    <subcellularLocation>
        <location evidence="1">Cell membrane</location>
        <topology evidence="1">Multi-pass membrane protein</topology>
    </subcellularLocation>
</comment>
<feature type="domain" description="Major facilitator superfamily (MFS) profile" evidence="12">
    <location>
        <begin position="21"/>
        <end position="436"/>
    </location>
</feature>
<feature type="transmembrane region" description="Helical" evidence="11">
    <location>
        <begin position="253"/>
        <end position="271"/>
    </location>
</feature>
<dbReference type="PANTHER" id="PTHR43528:SF1">
    <property type="entry name" value="ALPHA-KETOGLUTARATE PERMEASE"/>
    <property type="match status" value="1"/>
</dbReference>
<dbReference type="PROSITE" id="PS00217">
    <property type="entry name" value="SUGAR_TRANSPORT_2"/>
    <property type="match status" value="1"/>
</dbReference>
<dbReference type="FunFam" id="1.20.1250.20:FF:000001">
    <property type="entry name" value="Dicarboxylate MFS transporter"/>
    <property type="match status" value="1"/>
</dbReference>
<keyword evidence="6" id="KW-0769">Symport</keyword>
<evidence type="ECO:0000256" key="8">
    <source>
        <dbReference type="ARBA" id="ARBA00023136"/>
    </source>
</evidence>
<feature type="transmembrane region" description="Helical" evidence="11">
    <location>
        <begin position="381"/>
        <end position="403"/>
    </location>
</feature>
<evidence type="ECO:0000256" key="11">
    <source>
        <dbReference type="SAM" id="Phobius"/>
    </source>
</evidence>
<organism evidence="13 14">
    <name type="scientific">Agromyces mediolanus</name>
    <name type="common">Corynebacterium mediolanum</name>
    <dbReference type="NCBI Taxonomy" id="41986"/>
    <lineage>
        <taxon>Bacteria</taxon>
        <taxon>Bacillati</taxon>
        <taxon>Actinomycetota</taxon>
        <taxon>Actinomycetes</taxon>
        <taxon>Micrococcales</taxon>
        <taxon>Microbacteriaceae</taxon>
        <taxon>Agromyces</taxon>
    </lineage>
</organism>
<comment type="function">
    <text evidence="9">May be a proton symporter involved in the uptake of osmolytes such as proline and glycine betaine.</text>
</comment>
<dbReference type="InterPro" id="IPR020846">
    <property type="entry name" value="MFS_dom"/>
</dbReference>
<dbReference type="Proteomes" id="UP000610303">
    <property type="component" value="Unassembled WGS sequence"/>
</dbReference>
<evidence type="ECO:0000256" key="2">
    <source>
        <dbReference type="ARBA" id="ARBA00008240"/>
    </source>
</evidence>
<name>A0A918FEB0_AGRME</name>
<feature type="transmembrane region" description="Helical" evidence="11">
    <location>
        <begin position="117"/>
        <end position="136"/>
    </location>
</feature>
<feature type="transmembrane region" description="Helical" evidence="11">
    <location>
        <begin position="291"/>
        <end position="308"/>
    </location>
</feature>
<feature type="transmembrane region" description="Helical" evidence="11">
    <location>
        <begin position="345"/>
        <end position="369"/>
    </location>
</feature>
<protein>
    <recommendedName>
        <fullName evidence="10">Putative proline/betaine transporter</fullName>
    </recommendedName>
</protein>
<gene>
    <name evidence="13" type="ORF">GCM10010196_21810</name>
</gene>
<accession>A0A918FEB0</accession>
<feature type="transmembrane region" description="Helical" evidence="11">
    <location>
        <begin position="193"/>
        <end position="212"/>
    </location>
</feature>
<evidence type="ECO:0000256" key="10">
    <source>
        <dbReference type="ARBA" id="ARBA00039918"/>
    </source>
</evidence>
<feature type="transmembrane region" description="Helical" evidence="11">
    <location>
        <begin position="157"/>
        <end position="181"/>
    </location>
</feature>
<evidence type="ECO:0000313" key="13">
    <source>
        <dbReference type="EMBL" id="GGR27749.1"/>
    </source>
</evidence>
<keyword evidence="5 11" id="KW-0812">Transmembrane</keyword>
<feature type="transmembrane region" description="Helical" evidence="11">
    <location>
        <begin position="92"/>
        <end position="111"/>
    </location>
</feature>
<dbReference type="SUPFAM" id="SSF103473">
    <property type="entry name" value="MFS general substrate transporter"/>
    <property type="match status" value="1"/>
</dbReference>
<evidence type="ECO:0000256" key="1">
    <source>
        <dbReference type="ARBA" id="ARBA00004651"/>
    </source>
</evidence>
<reference evidence="13" key="1">
    <citation type="journal article" date="2014" name="Int. J. Syst. Evol. Microbiol.">
        <title>Complete genome sequence of Corynebacterium casei LMG S-19264T (=DSM 44701T), isolated from a smear-ripened cheese.</title>
        <authorList>
            <consortium name="US DOE Joint Genome Institute (JGI-PGF)"/>
            <person name="Walter F."/>
            <person name="Albersmeier A."/>
            <person name="Kalinowski J."/>
            <person name="Ruckert C."/>
        </authorList>
    </citation>
    <scope>NUCLEOTIDE SEQUENCE</scope>
    <source>
        <strain evidence="13">JCM 3346</strain>
    </source>
</reference>
<evidence type="ECO:0000256" key="9">
    <source>
        <dbReference type="ARBA" id="ARBA00037295"/>
    </source>
</evidence>
<reference evidence="13" key="2">
    <citation type="submission" date="2020-09" db="EMBL/GenBank/DDBJ databases">
        <authorList>
            <person name="Sun Q."/>
            <person name="Ohkuma M."/>
        </authorList>
    </citation>
    <scope>NUCLEOTIDE SEQUENCE</scope>
    <source>
        <strain evidence="13">JCM 3346</strain>
    </source>
</reference>
<evidence type="ECO:0000256" key="4">
    <source>
        <dbReference type="ARBA" id="ARBA00022475"/>
    </source>
</evidence>
<keyword evidence="7 11" id="KW-1133">Transmembrane helix</keyword>
<feature type="transmembrane region" description="Helical" evidence="11">
    <location>
        <begin position="320"/>
        <end position="339"/>
    </location>
</feature>
<dbReference type="AlphaFoldDB" id="A0A918FEB0"/>
<dbReference type="InterPro" id="IPR036259">
    <property type="entry name" value="MFS_trans_sf"/>
</dbReference>
<evidence type="ECO:0000313" key="14">
    <source>
        <dbReference type="Proteomes" id="UP000610303"/>
    </source>
</evidence>
<dbReference type="GO" id="GO:0005886">
    <property type="term" value="C:plasma membrane"/>
    <property type="evidence" value="ECO:0007669"/>
    <property type="project" value="UniProtKB-SubCell"/>
</dbReference>
<feature type="transmembrane region" description="Helical" evidence="11">
    <location>
        <begin position="415"/>
        <end position="431"/>
    </location>
</feature>
<dbReference type="PROSITE" id="PS50850">
    <property type="entry name" value="MFS"/>
    <property type="match status" value="1"/>
</dbReference>
<evidence type="ECO:0000256" key="6">
    <source>
        <dbReference type="ARBA" id="ARBA00022847"/>
    </source>
</evidence>